<comment type="caution">
    <text evidence="2">The sequence shown here is derived from an EMBL/GenBank/DDBJ whole genome shotgun (WGS) entry which is preliminary data.</text>
</comment>
<keyword evidence="3" id="KW-1185">Reference proteome</keyword>
<keyword evidence="1" id="KW-0175">Coiled coil</keyword>
<name>A0ABD1YWG3_9MARC</name>
<dbReference type="Proteomes" id="UP001605036">
    <property type="component" value="Unassembled WGS sequence"/>
</dbReference>
<reference evidence="2 3" key="1">
    <citation type="submission" date="2024-09" db="EMBL/GenBank/DDBJ databases">
        <title>Chromosome-scale assembly of Riccia fluitans.</title>
        <authorList>
            <person name="Paukszto L."/>
            <person name="Sawicki J."/>
            <person name="Karawczyk K."/>
            <person name="Piernik-Szablinska J."/>
            <person name="Szczecinska M."/>
            <person name="Mazdziarz M."/>
        </authorList>
    </citation>
    <scope>NUCLEOTIDE SEQUENCE [LARGE SCALE GENOMIC DNA]</scope>
    <source>
        <strain evidence="2">Rf_01</strain>
        <tissue evidence="2">Aerial parts of the thallus</tissue>
    </source>
</reference>
<sequence>MQLKVKFDMKMKTRRAIDRKFEHGKSGTNGYPMMQYKDLFKRTITMVLMVLMRPHRMTYMSAHQVAFVEAIVQHRPASWEGIFHWYSQDMIKIIAQQKVQLGQAKVSTSGGEIAKIQDKLGQVIDQLKHKEDDQNAEIDQVKAKLGAKEQEAQT</sequence>
<dbReference type="EMBL" id="JBHFFA010000003">
    <property type="protein sequence ID" value="KAL2635118.1"/>
    <property type="molecule type" value="Genomic_DNA"/>
</dbReference>
<evidence type="ECO:0000256" key="1">
    <source>
        <dbReference type="SAM" id="Coils"/>
    </source>
</evidence>
<evidence type="ECO:0000313" key="2">
    <source>
        <dbReference type="EMBL" id="KAL2635118.1"/>
    </source>
</evidence>
<evidence type="ECO:0000313" key="3">
    <source>
        <dbReference type="Proteomes" id="UP001605036"/>
    </source>
</evidence>
<feature type="coiled-coil region" evidence="1">
    <location>
        <begin position="124"/>
        <end position="151"/>
    </location>
</feature>
<proteinExistence type="predicted"/>
<accession>A0ABD1YWG3</accession>
<gene>
    <name evidence="2" type="ORF">R1flu_006597</name>
</gene>
<dbReference type="AlphaFoldDB" id="A0ABD1YWG3"/>
<organism evidence="2 3">
    <name type="scientific">Riccia fluitans</name>
    <dbReference type="NCBI Taxonomy" id="41844"/>
    <lineage>
        <taxon>Eukaryota</taxon>
        <taxon>Viridiplantae</taxon>
        <taxon>Streptophyta</taxon>
        <taxon>Embryophyta</taxon>
        <taxon>Marchantiophyta</taxon>
        <taxon>Marchantiopsida</taxon>
        <taxon>Marchantiidae</taxon>
        <taxon>Marchantiales</taxon>
        <taxon>Ricciaceae</taxon>
        <taxon>Riccia</taxon>
    </lineage>
</organism>
<protein>
    <submittedName>
        <fullName evidence="2">Uncharacterized protein</fullName>
    </submittedName>
</protein>